<reference evidence="12 13" key="1">
    <citation type="submission" date="2018-09" db="EMBL/GenBank/DDBJ databases">
        <authorList>
            <person name="Wang X."/>
            <person name="Du Z."/>
        </authorList>
    </citation>
    <scope>NUCLEOTIDE SEQUENCE [LARGE SCALE GENOMIC DNA]</scope>
    <source>
        <strain evidence="12 13">N3</strain>
    </source>
</reference>
<dbReference type="GO" id="GO:0055085">
    <property type="term" value="P:transmembrane transport"/>
    <property type="evidence" value="ECO:0007669"/>
    <property type="project" value="InterPro"/>
</dbReference>
<evidence type="ECO:0000256" key="8">
    <source>
        <dbReference type="ARBA" id="ARBA00022989"/>
    </source>
</evidence>
<evidence type="ECO:0000256" key="3">
    <source>
        <dbReference type="ARBA" id="ARBA00022448"/>
    </source>
</evidence>
<dbReference type="Gene3D" id="3.30.1150.10">
    <property type="match status" value="1"/>
</dbReference>
<feature type="chain" id="PRO_5019105213" evidence="10">
    <location>
        <begin position="29"/>
        <end position="133"/>
    </location>
</feature>
<dbReference type="GO" id="GO:0098797">
    <property type="term" value="C:plasma membrane protein complex"/>
    <property type="evidence" value="ECO:0007669"/>
    <property type="project" value="TreeGrafter"/>
</dbReference>
<proteinExistence type="inferred from homology"/>
<evidence type="ECO:0000256" key="6">
    <source>
        <dbReference type="ARBA" id="ARBA00022692"/>
    </source>
</evidence>
<comment type="similarity">
    <text evidence="2">Belongs to the TonB family.</text>
</comment>
<dbReference type="GO" id="GO:0015891">
    <property type="term" value="P:siderophore transport"/>
    <property type="evidence" value="ECO:0007669"/>
    <property type="project" value="InterPro"/>
</dbReference>
<dbReference type="InterPro" id="IPR006260">
    <property type="entry name" value="TonB/TolA_C"/>
</dbReference>
<protein>
    <submittedName>
        <fullName evidence="12">Energy transducer TonB</fullName>
    </submittedName>
</protein>
<dbReference type="InterPro" id="IPR037682">
    <property type="entry name" value="TonB_C"/>
</dbReference>
<evidence type="ECO:0000256" key="4">
    <source>
        <dbReference type="ARBA" id="ARBA00022475"/>
    </source>
</evidence>
<keyword evidence="10" id="KW-0732">Signal</keyword>
<name>A0A418PMT8_9BACT</name>
<dbReference type="AlphaFoldDB" id="A0A418PMT8"/>
<dbReference type="PRINTS" id="PR01374">
    <property type="entry name" value="TONBPROTEIN"/>
</dbReference>
<evidence type="ECO:0000259" key="11">
    <source>
        <dbReference type="PROSITE" id="PS52015"/>
    </source>
</evidence>
<evidence type="ECO:0000256" key="2">
    <source>
        <dbReference type="ARBA" id="ARBA00006555"/>
    </source>
</evidence>
<feature type="domain" description="TonB C-terminal" evidence="11">
    <location>
        <begin position="44"/>
        <end position="133"/>
    </location>
</feature>
<dbReference type="OrthoDB" id="9812355at2"/>
<keyword evidence="3" id="KW-0813">Transport</keyword>
<evidence type="ECO:0000256" key="1">
    <source>
        <dbReference type="ARBA" id="ARBA00004383"/>
    </source>
</evidence>
<dbReference type="RefSeq" id="WP_119479358.1">
    <property type="nucleotide sequence ID" value="NZ_QXML01000012.1"/>
</dbReference>
<dbReference type="NCBIfam" id="TIGR01352">
    <property type="entry name" value="tonB_Cterm"/>
    <property type="match status" value="1"/>
</dbReference>
<dbReference type="PANTHER" id="PTHR33446">
    <property type="entry name" value="PROTEIN TONB-RELATED"/>
    <property type="match status" value="1"/>
</dbReference>
<dbReference type="GO" id="GO:0030288">
    <property type="term" value="C:outer membrane-bounded periplasmic space"/>
    <property type="evidence" value="ECO:0007669"/>
    <property type="project" value="InterPro"/>
</dbReference>
<evidence type="ECO:0000256" key="10">
    <source>
        <dbReference type="SAM" id="SignalP"/>
    </source>
</evidence>
<evidence type="ECO:0000313" key="12">
    <source>
        <dbReference type="EMBL" id="RIW12793.1"/>
    </source>
</evidence>
<keyword evidence="8" id="KW-1133">Transmembrane helix</keyword>
<keyword evidence="7" id="KW-0653">Protein transport</keyword>
<dbReference type="PANTHER" id="PTHR33446:SF2">
    <property type="entry name" value="PROTEIN TONB"/>
    <property type="match status" value="1"/>
</dbReference>
<evidence type="ECO:0000256" key="5">
    <source>
        <dbReference type="ARBA" id="ARBA00022519"/>
    </source>
</evidence>
<dbReference type="SUPFAM" id="SSF74653">
    <property type="entry name" value="TolA/TonB C-terminal domain"/>
    <property type="match status" value="1"/>
</dbReference>
<feature type="signal peptide" evidence="10">
    <location>
        <begin position="1"/>
        <end position="28"/>
    </location>
</feature>
<comment type="caution">
    <text evidence="12">The sequence shown here is derived from an EMBL/GenBank/DDBJ whole genome shotgun (WGS) entry which is preliminary data.</text>
</comment>
<dbReference type="GO" id="GO:0015031">
    <property type="term" value="P:protein transport"/>
    <property type="evidence" value="ECO:0007669"/>
    <property type="project" value="UniProtKB-KW"/>
</dbReference>
<gene>
    <name evidence="12" type="ORF">D0X99_18410</name>
</gene>
<dbReference type="InterPro" id="IPR003538">
    <property type="entry name" value="TonB"/>
</dbReference>
<accession>A0A418PMT8</accession>
<evidence type="ECO:0000256" key="9">
    <source>
        <dbReference type="ARBA" id="ARBA00023136"/>
    </source>
</evidence>
<sequence>MKNQSVSKLVFFLLVIFSWMSHPAEVKAQETVQKEVDEMPVPPGGMEGFTKYMIENLNYPTSAKEAKIEGMVMVTFVVKSDGSVDAVEILRGIGGGCDEEAVRVVKNSGKWTPGKKEGKAVAAQMTLPVQFKL</sequence>
<dbReference type="EMBL" id="QXML01000012">
    <property type="protein sequence ID" value="RIW12793.1"/>
    <property type="molecule type" value="Genomic_DNA"/>
</dbReference>
<dbReference type="Pfam" id="PF03544">
    <property type="entry name" value="TonB_C"/>
    <property type="match status" value="1"/>
</dbReference>
<keyword evidence="6" id="KW-0812">Transmembrane</keyword>
<keyword evidence="4" id="KW-1003">Cell membrane</keyword>
<dbReference type="Proteomes" id="UP000283522">
    <property type="component" value="Unassembled WGS sequence"/>
</dbReference>
<keyword evidence="9" id="KW-0472">Membrane</keyword>
<dbReference type="PROSITE" id="PS52015">
    <property type="entry name" value="TONB_CTD"/>
    <property type="match status" value="1"/>
</dbReference>
<dbReference type="GO" id="GO:0031992">
    <property type="term" value="F:energy transducer activity"/>
    <property type="evidence" value="ECO:0007669"/>
    <property type="project" value="InterPro"/>
</dbReference>
<keyword evidence="13" id="KW-1185">Reference proteome</keyword>
<evidence type="ECO:0000313" key="13">
    <source>
        <dbReference type="Proteomes" id="UP000283522"/>
    </source>
</evidence>
<dbReference type="InterPro" id="IPR051045">
    <property type="entry name" value="TonB-dependent_transducer"/>
</dbReference>
<comment type="subcellular location">
    <subcellularLocation>
        <location evidence="1">Cell inner membrane</location>
        <topology evidence="1">Single-pass membrane protein</topology>
        <orientation evidence="1">Periplasmic side</orientation>
    </subcellularLocation>
</comment>
<organism evidence="12 13">
    <name type="scientific">Algoriphagus lacus</name>
    <dbReference type="NCBI Taxonomy" id="2056311"/>
    <lineage>
        <taxon>Bacteria</taxon>
        <taxon>Pseudomonadati</taxon>
        <taxon>Bacteroidota</taxon>
        <taxon>Cytophagia</taxon>
        <taxon>Cytophagales</taxon>
        <taxon>Cyclobacteriaceae</taxon>
        <taxon>Algoriphagus</taxon>
    </lineage>
</organism>
<keyword evidence="5" id="KW-0997">Cell inner membrane</keyword>
<evidence type="ECO:0000256" key="7">
    <source>
        <dbReference type="ARBA" id="ARBA00022927"/>
    </source>
</evidence>